<evidence type="ECO:0000313" key="3">
    <source>
        <dbReference type="Proteomes" id="UP000807504"/>
    </source>
</evidence>
<feature type="compositionally biased region" description="Polar residues" evidence="1">
    <location>
        <begin position="87"/>
        <end position="101"/>
    </location>
</feature>
<feature type="region of interest" description="Disordered" evidence="1">
    <location>
        <begin position="155"/>
        <end position="187"/>
    </location>
</feature>
<comment type="caution">
    <text evidence="2">The sequence shown here is derived from an EMBL/GenBank/DDBJ whole genome shotgun (WGS) entry which is preliminary data.</text>
</comment>
<feature type="compositionally biased region" description="Basic and acidic residues" evidence="1">
    <location>
        <begin position="362"/>
        <end position="381"/>
    </location>
</feature>
<feature type="compositionally biased region" description="Low complexity" evidence="1">
    <location>
        <begin position="248"/>
        <end position="258"/>
    </location>
</feature>
<sequence length="512" mass="56165">MKPFFGSSQTSCSSRRRTYAADSANTSSDVSEMPSEIADVSREGSVYYDALETFEREQTPSYRSALETHSSEASDTNISEILEENYPLTSLDSSASISTPSGEGGNRAFIEACFREAAEREEPPSSSGIRVTDRSDLANLQLWGLAGEMGIDWDNVDNASDSQNREIAEHGDQAEESYTTSESESDRLVSKLQEFDTLFQRNDEILEESNMPGHNVSADAACRIKKFEERMQVSNIRTRISSLQRKPSSSSDSGSAADPLRSRNRPDPMKKTKVVAKKPKITTQSSSSGSTEPKSTTSDDSHRKDSPEIKSSSESSSIEIEKKPWQKPGLLLSRQVPTTSSKDSVIAEEDEYRMAPPSPEIPEIKAESPGKMETTSEKNNESDAGNVELFEAKSLDLVCSHQIPLSEIEGVSKDEEQSFDIQEPGRKAGKSKRTDARLSGSPPSDEIVPSSPNAARPRPPKIARPDKESGEKHRARFESNDSLSKVACPDSPKQGDSSTSENDYESSDETRN</sequence>
<evidence type="ECO:0000256" key="1">
    <source>
        <dbReference type="SAM" id="MobiDB-lite"/>
    </source>
</evidence>
<feature type="compositionally biased region" description="Polar residues" evidence="1">
    <location>
        <begin position="233"/>
        <end position="247"/>
    </location>
</feature>
<dbReference type="Proteomes" id="UP000807504">
    <property type="component" value="Unassembled WGS sequence"/>
</dbReference>
<feature type="compositionally biased region" description="Basic and acidic residues" evidence="1">
    <location>
        <begin position="163"/>
        <end position="173"/>
    </location>
</feature>
<feature type="compositionally biased region" description="Acidic residues" evidence="1">
    <location>
        <begin position="502"/>
        <end position="512"/>
    </location>
</feature>
<feature type="region of interest" description="Disordered" evidence="1">
    <location>
        <begin position="1"/>
        <end position="38"/>
    </location>
</feature>
<reference evidence="2" key="2">
    <citation type="submission" date="2020-06" db="EMBL/GenBank/DDBJ databases">
        <authorList>
            <person name="Sheffer M."/>
        </authorList>
    </citation>
    <scope>NUCLEOTIDE SEQUENCE</scope>
</reference>
<feature type="region of interest" description="Disordered" evidence="1">
    <location>
        <begin position="233"/>
        <end position="387"/>
    </location>
</feature>
<keyword evidence="3" id="KW-1185">Reference proteome</keyword>
<feature type="compositionally biased region" description="Low complexity" evidence="1">
    <location>
        <begin position="281"/>
        <end position="296"/>
    </location>
</feature>
<evidence type="ECO:0000313" key="2">
    <source>
        <dbReference type="EMBL" id="KAF8789368.1"/>
    </source>
</evidence>
<protein>
    <submittedName>
        <fullName evidence="2">Uncharacterized protein</fullName>
    </submittedName>
</protein>
<feature type="compositionally biased region" description="Basic and acidic residues" evidence="1">
    <location>
        <begin position="463"/>
        <end position="479"/>
    </location>
</feature>
<accession>A0A8T0FGL5</accession>
<feature type="compositionally biased region" description="Basic and acidic residues" evidence="1">
    <location>
        <begin position="260"/>
        <end position="270"/>
    </location>
</feature>
<feature type="compositionally biased region" description="Basic and acidic residues" evidence="1">
    <location>
        <begin position="297"/>
        <end position="308"/>
    </location>
</feature>
<proteinExistence type="predicted"/>
<feature type="compositionally biased region" description="Low complexity" evidence="1">
    <location>
        <begin position="309"/>
        <end position="318"/>
    </location>
</feature>
<feature type="compositionally biased region" description="Polar residues" evidence="1">
    <location>
        <begin position="59"/>
        <end position="79"/>
    </location>
</feature>
<feature type="region of interest" description="Disordered" evidence="1">
    <location>
        <begin position="58"/>
        <end position="106"/>
    </location>
</feature>
<feature type="region of interest" description="Disordered" evidence="1">
    <location>
        <begin position="406"/>
        <end position="512"/>
    </location>
</feature>
<dbReference type="EMBL" id="JABXBU010000012">
    <property type="protein sequence ID" value="KAF8789368.1"/>
    <property type="molecule type" value="Genomic_DNA"/>
</dbReference>
<reference evidence="2" key="1">
    <citation type="journal article" date="2020" name="bioRxiv">
        <title>Chromosome-level reference genome of the European wasp spider Argiope bruennichi: a resource for studies on range expansion and evolutionary adaptation.</title>
        <authorList>
            <person name="Sheffer M.M."/>
            <person name="Hoppe A."/>
            <person name="Krehenwinkel H."/>
            <person name="Uhl G."/>
            <person name="Kuss A.W."/>
            <person name="Jensen L."/>
            <person name="Jensen C."/>
            <person name="Gillespie R.G."/>
            <person name="Hoff K.J."/>
            <person name="Prost S."/>
        </authorList>
    </citation>
    <scope>NUCLEOTIDE SEQUENCE</scope>
</reference>
<dbReference type="AlphaFoldDB" id="A0A8T0FGL5"/>
<organism evidence="2 3">
    <name type="scientific">Argiope bruennichi</name>
    <name type="common">Wasp spider</name>
    <name type="synonym">Aranea bruennichi</name>
    <dbReference type="NCBI Taxonomy" id="94029"/>
    <lineage>
        <taxon>Eukaryota</taxon>
        <taxon>Metazoa</taxon>
        <taxon>Ecdysozoa</taxon>
        <taxon>Arthropoda</taxon>
        <taxon>Chelicerata</taxon>
        <taxon>Arachnida</taxon>
        <taxon>Araneae</taxon>
        <taxon>Araneomorphae</taxon>
        <taxon>Entelegynae</taxon>
        <taxon>Araneoidea</taxon>
        <taxon>Araneidae</taxon>
        <taxon>Argiope</taxon>
    </lineage>
</organism>
<gene>
    <name evidence="2" type="ORF">HNY73_007308</name>
</gene>
<feature type="compositionally biased region" description="Basic residues" evidence="1">
    <location>
        <begin position="271"/>
        <end position="280"/>
    </location>
</feature>
<name>A0A8T0FGL5_ARGBR</name>